<dbReference type="AlphaFoldDB" id="A0A108T1M2"/>
<feature type="transmembrane region" description="Helical" evidence="1">
    <location>
        <begin position="73"/>
        <end position="89"/>
    </location>
</feature>
<dbReference type="STRING" id="46506.AA415_03194"/>
<keyword evidence="1" id="KW-0472">Membrane</keyword>
<reference evidence="2 3" key="1">
    <citation type="journal article" date="2016" name="BMC Genomics">
        <title>Type VI secretion systems of human gut Bacteroidales segregate into three genetic architectures, two of which are contained on mobile genetic elements.</title>
        <authorList>
            <person name="Coyne M.J."/>
            <person name="Roelofs K.G."/>
            <person name="Comstock L.E."/>
        </authorList>
    </citation>
    <scope>NUCLEOTIDE SEQUENCE [LARGE SCALE GENOMIC DNA]</scope>
    <source>
        <strain evidence="2 3">CL09T03C01</strain>
    </source>
</reference>
<protein>
    <submittedName>
        <fullName evidence="2">Uncharacterized protein</fullName>
    </submittedName>
</protein>
<proteinExistence type="predicted"/>
<dbReference type="PATRIC" id="fig|46506.5.peg.3439"/>
<comment type="caution">
    <text evidence="2">The sequence shown here is derived from an EMBL/GenBank/DDBJ whole genome shotgun (WGS) entry which is preliminary data.</text>
</comment>
<dbReference type="RefSeq" id="WP_060386694.1">
    <property type="nucleotide sequence ID" value="NZ_LRGC01000032.1"/>
</dbReference>
<dbReference type="EMBL" id="LRGC01000032">
    <property type="protein sequence ID" value="KWR51695.1"/>
    <property type="molecule type" value="Genomic_DNA"/>
</dbReference>
<name>A0A108T1M2_BACSE</name>
<gene>
    <name evidence="2" type="ORF">AA415_03194</name>
</gene>
<evidence type="ECO:0000313" key="2">
    <source>
        <dbReference type="EMBL" id="KWR51695.1"/>
    </source>
</evidence>
<dbReference type="Proteomes" id="UP000056419">
    <property type="component" value="Unassembled WGS sequence"/>
</dbReference>
<keyword evidence="1" id="KW-1133">Transmembrane helix</keyword>
<accession>A0A108T1M2</accession>
<evidence type="ECO:0000313" key="3">
    <source>
        <dbReference type="Proteomes" id="UP000056419"/>
    </source>
</evidence>
<evidence type="ECO:0000256" key="1">
    <source>
        <dbReference type="SAM" id="Phobius"/>
    </source>
</evidence>
<keyword evidence="3" id="KW-1185">Reference proteome</keyword>
<sequence length="99" mass="11493">MGLVILEKKEPIKKLKCTLQKSGRLAFPEFTSKYLGISLGKYFQFSTDQAKELYIIINSDFGDKKSYKIYKSGLYYYVLANFIFIRLGYKSDDSSIIFD</sequence>
<organism evidence="2 3">
    <name type="scientific">Bacteroides stercoris</name>
    <dbReference type="NCBI Taxonomy" id="46506"/>
    <lineage>
        <taxon>Bacteria</taxon>
        <taxon>Pseudomonadati</taxon>
        <taxon>Bacteroidota</taxon>
        <taxon>Bacteroidia</taxon>
        <taxon>Bacteroidales</taxon>
        <taxon>Bacteroidaceae</taxon>
        <taxon>Bacteroides</taxon>
    </lineage>
</organism>
<keyword evidence="1" id="KW-0812">Transmembrane</keyword>